<organism evidence="3 4">
    <name type="scientific">Halobaculum marinum</name>
    <dbReference type="NCBI Taxonomy" id="3031996"/>
    <lineage>
        <taxon>Archaea</taxon>
        <taxon>Methanobacteriati</taxon>
        <taxon>Methanobacteriota</taxon>
        <taxon>Stenosarchaea group</taxon>
        <taxon>Halobacteria</taxon>
        <taxon>Halobacteriales</taxon>
        <taxon>Haloferacaceae</taxon>
        <taxon>Halobaculum</taxon>
    </lineage>
</organism>
<dbReference type="EMBL" id="JBHTAG010000001">
    <property type="protein sequence ID" value="MFC7095796.1"/>
    <property type="molecule type" value="Genomic_DNA"/>
</dbReference>
<dbReference type="CDD" id="cd07731">
    <property type="entry name" value="ComA-like_MBL-fold"/>
    <property type="match status" value="1"/>
</dbReference>
<sequence length="487" mass="50482">MYGARGHALLVVVIVVLAGCLGGATPVADPTSGTDATTGQVDTAAATATTVEGGLQVHFINVGQSVATLVVGPTGETMLIDSGHFTDDGEYVLAYLQRLGVKRIDYFVVSHADADHIGGNAAVIEYFETEGDGVGAVYDPGIASGTRTYEEYLDAVVAYDVTLYETREGDQIPFDGVAVSVLGPPDPYLENEDRNENSIVLLVSYGATSFLFTGDAEDDEEAYVVAEYGAALRTTVMKAGHHGSASSTGDALLDAAAPAVVVVSSAYDSQYGHPSDETLDRLAARSVTTFWTATHGHVVLASDGQTVTVATQRGAPTDPDRLRDAPAIDLGDTTPTTVRYTVDADGAATAQVTPSGTPTATATDGGTESSTAAPSGSSSLALVEIHADAAGNDHDNLNDEYLVFENTGDDPLDLSGWTVSDEADHTYTVPAGTTLAAGARVTLYTGSGTDTDSTLYWGSGAAVWNNGGDTVIVRDAQGDEVLREEYR</sequence>
<name>A0ABD5WU66_9EURY</name>
<accession>A0ABD5WU66</accession>
<feature type="compositionally biased region" description="Low complexity" evidence="1">
    <location>
        <begin position="353"/>
        <end position="378"/>
    </location>
</feature>
<dbReference type="AlphaFoldDB" id="A0ABD5WU66"/>
<dbReference type="PANTHER" id="PTHR30619:SF1">
    <property type="entry name" value="RECOMBINATION PROTEIN 2"/>
    <property type="match status" value="1"/>
</dbReference>
<dbReference type="InterPro" id="IPR035681">
    <property type="entry name" value="ComA-like_MBL"/>
</dbReference>
<dbReference type="SUPFAM" id="SSF56281">
    <property type="entry name" value="Metallo-hydrolase/oxidoreductase"/>
    <property type="match status" value="1"/>
</dbReference>
<dbReference type="PROSITE" id="PS51841">
    <property type="entry name" value="LTD"/>
    <property type="match status" value="1"/>
</dbReference>
<dbReference type="InterPro" id="IPR001322">
    <property type="entry name" value="Lamin_tail_dom"/>
</dbReference>
<evidence type="ECO:0000313" key="4">
    <source>
        <dbReference type="Proteomes" id="UP001596388"/>
    </source>
</evidence>
<dbReference type="InterPro" id="IPR036866">
    <property type="entry name" value="RibonucZ/Hydroxyglut_hydro"/>
</dbReference>
<feature type="region of interest" description="Disordered" evidence="1">
    <location>
        <begin position="346"/>
        <end position="378"/>
    </location>
</feature>
<evidence type="ECO:0000259" key="2">
    <source>
        <dbReference type="PROSITE" id="PS51841"/>
    </source>
</evidence>
<protein>
    <submittedName>
        <fullName evidence="3">Lamin tail domain-containing protein</fullName>
    </submittedName>
</protein>
<dbReference type="InterPro" id="IPR052159">
    <property type="entry name" value="Competence_DNA_uptake"/>
</dbReference>
<dbReference type="Gene3D" id="3.60.15.10">
    <property type="entry name" value="Ribonuclease Z/Hydroxyacylglutathione hydrolase-like"/>
    <property type="match status" value="1"/>
</dbReference>
<dbReference type="PANTHER" id="PTHR30619">
    <property type="entry name" value="DNA INTERNALIZATION/COMPETENCE PROTEIN COMEC/REC2"/>
    <property type="match status" value="1"/>
</dbReference>
<proteinExistence type="predicted"/>
<comment type="caution">
    <text evidence="3">The sequence shown here is derived from an EMBL/GenBank/DDBJ whole genome shotgun (WGS) entry which is preliminary data.</text>
</comment>
<dbReference type="SMART" id="SM00849">
    <property type="entry name" value="Lactamase_B"/>
    <property type="match status" value="1"/>
</dbReference>
<dbReference type="Pfam" id="PF00932">
    <property type="entry name" value="LTD"/>
    <property type="match status" value="1"/>
</dbReference>
<feature type="region of interest" description="Disordered" evidence="1">
    <location>
        <begin position="313"/>
        <end position="334"/>
    </location>
</feature>
<dbReference type="Proteomes" id="UP001596388">
    <property type="component" value="Unassembled WGS sequence"/>
</dbReference>
<dbReference type="RefSeq" id="WP_276239784.1">
    <property type="nucleotide sequence ID" value="NZ_CP119991.1"/>
</dbReference>
<dbReference type="PROSITE" id="PS51257">
    <property type="entry name" value="PROKAR_LIPOPROTEIN"/>
    <property type="match status" value="1"/>
</dbReference>
<dbReference type="InterPro" id="IPR001279">
    <property type="entry name" value="Metallo-B-lactamas"/>
</dbReference>
<dbReference type="Gene3D" id="2.60.40.1260">
    <property type="entry name" value="Lamin Tail domain"/>
    <property type="match status" value="1"/>
</dbReference>
<evidence type="ECO:0000256" key="1">
    <source>
        <dbReference type="SAM" id="MobiDB-lite"/>
    </source>
</evidence>
<evidence type="ECO:0000313" key="3">
    <source>
        <dbReference type="EMBL" id="MFC7095796.1"/>
    </source>
</evidence>
<feature type="domain" description="LTD" evidence="2">
    <location>
        <begin position="368"/>
        <end position="487"/>
    </location>
</feature>
<dbReference type="GeneID" id="79271775"/>
<dbReference type="InterPro" id="IPR036415">
    <property type="entry name" value="Lamin_tail_dom_sf"/>
</dbReference>
<keyword evidence="4" id="KW-1185">Reference proteome</keyword>
<dbReference type="Pfam" id="PF00753">
    <property type="entry name" value="Lactamase_B"/>
    <property type="match status" value="1"/>
</dbReference>
<dbReference type="SUPFAM" id="SSF74853">
    <property type="entry name" value="Lamin A/C globular tail domain"/>
    <property type="match status" value="1"/>
</dbReference>
<reference evidence="3 4" key="1">
    <citation type="journal article" date="2019" name="Int. J. Syst. Evol. Microbiol.">
        <title>The Global Catalogue of Microorganisms (GCM) 10K type strain sequencing project: providing services to taxonomists for standard genome sequencing and annotation.</title>
        <authorList>
            <consortium name="The Broad Institute Genomics Platform"/>
            <consortium name="The Broad Institute Genome Sequencing Center for Infectious Disease"/>
            <person name="Wu L."/>
            <person name="Ma J."/>
        </authorList>
    </citation>
    <scope>NUCLEOTIDE SEQUENCE [LARGE SCALE GENOMIC DNA]</scope>
    <source>
        <strain evidence="3 4">DT55</strain>
    </source>
</reference>
<gene>
    <name evidence="3" type="ORF">ACFQKD_00630</name>
</gene>